<dbReference type="AlphaFoldDB" id="A0A5C4UMF2"/>
<dbReference type="OrthoDB" id="4299856at2"/>
<sequence length="148" mass="16357">MSADRDGRPTAPTLFGDAEWEFQIPLPGRLGEEQWALGPCWFFCGHRVAPVVWIGCLTSEGDTAPLYACDTCLRQLNAMAWDFTDAARAAPLDGEGQPVPPYQPLGRARAPSPPHGRWHHPARTTFGTRFWHPETDVSDRATKDTTNG</sequence>
<name>A0A5C4UMF2_9ACTN</name>
<keyword evidence="3" id="KW-1185">Reference proteome</keyword>
<evidence type="ECO:0000256" key="1">
    <source>
        <dbReference type="SAM" id="MobiDB-lite"/>
    </source>
</evidence>
<organism evidence="2 3">
    <name type="scientific">Streptomyces sedi</name>
    <dbReference type="NCBI Taxonomy" id="555059"/>
    <lineage>
        <taxon>Bacteria</taxon>
        <taxon>Bacillati</taxon>
        <taxon>Actinomycetota</taxon>
        <taxon>Actinomycetes</taxon>
        <taxon>Kitasatosporales</taxon>
        <taxon>Streptomycetaceae</taxon>
        <taxon>Streptomyces</taxon>
    </lineage>
</organism>
<dbReference type="RefSeq" id="WP_139650109.1">
    <property type="nucleotide sequence ID" value="NZ_BAAAZS010000078.1"/>
</dbReference>
<dbReference type="EMBL" id="VDGT01000034">
    <property type="protein sequence ID" value="TNM24555.1"/>
    <property type="molecule type" value="Genomic_DNA"/>
</dbReference>
<protein>
    <submittedName>
        <fullName evidence="2">Uncharacterized protein</fullName>
    </submittedName>
</protein>
<evidence type="ECO:0000313" key="3">
    <source>
        <dbReference type="Proteomes" id="UP000311713"/>
    </source>
</evidence>
<evidence type="ECO:0000313" key="2">
    <source>
        <dbReference type="EMBL" id="TNM24555.1"/>
    </source>
</evidence>
<gene>
    <name evidence="2" type="ORF">FH715_27395</name>
</gene>
<dbReference type="Proteomes" id="UP000311713">
    <property type="component" value="Unassembled WGS sequence"/>
</dbReference>
<accession>A0A5C4UMF2</accession>
<comment type="caution">
    <text evidence="2">The sequence shown here is derived from an EMBL/GenBank/DDBJ whole genome shotgun (WGS) entry which is preliminary data.</text>
</comment>
<reference evidence="2 3" key="1">
    <citation type="submission" date="2019-06" db="EMBL/GenBank/DDBJ databases">
        <title>Draft genome of Streptomyces sedi sp. JCM16909.</title>
        <authorList>
            <person name="Klykleung N."/>
            <person name="Tanasupawat S."/>
            <person name="Kudo T."/>
            <person name="Yuki M."/>
            <person name="Ohkuma M."/>
        </authorList>
    </citation>
    <scope>NUCLEOTIDE SEQUENCE [LARGE SCALE GENOMIC DNA]</scope>
    <source>
        <strain evidence="2 3">JCM 16909</strain>
    </source>
</reference>
<feature type="region of interest" description="Disordered" evidence="1">
    <location>
        <begin position="92"/>
        <end position="117"/>
    </location>
</feature>
<proteinExistence type="predicted"/>